<keyword evidence="2" id="KW-1185">Reference proteome</keyword>
<organism evidence="1 2">
    <name type="scientific">Candidatus Nephthysia bennettiae</name>
    <dbReference type="NCBI Taxonomy" id="3127016"/>
    <lineage>
        <taxon>Bacteria</taxon>
        <taxon>Bacillati</taxon>
        <taxon>Candidatus Dormiibacterota</taxon>
        <taxon>Candidatus Dormibacteria</taxon>
        <taxon>Candidatus Dormibacterales</taxon>
        <taxon>Candidatus Dormibacteraceae</taxon>
        <taxon>Candidatus Nephthysia</taxon>
    </lineage>
</organism>
<dbReference type="InterPro" id="IPR052341">
    <property type="entry name" value="LOG_family_nucleotidases"/>
</dbReference>
<sequence length="158" mass="16061">MSSRYVAVCGASEPDPTQRRMAREVGKLLAEAGAVVLCGGLGGVMEAAGEGASGAGGTVVGLLPGSDRSAGNPYLTLALATGLGEARNAVLTCAADSVIAIGRGWGTLSEIALARKRGREVIALDSWQVAGVPMAVSPEEAVRAALSPQRRHDPRRGR</sequence>
<dbReference type="EMBL" id="JAEKNR010000178">
    <property type="protein sequence ID" value="MBJ7599993.1"/>
    <property type="molecule type" value="Genomic_DNA"/>
</dbReference>
<dbReference type="InterPro" id="IPR041164">
    <property type="entry name" value="LDcluster4"/>
</dbReference>
<dbReference type="NCBIfam" id="TIGR00725">
    <property type="entry name" value="TIGR00725 family protein"/>
    <property type="match status" value="1"/>
</dbReference>
<dbReference type="InterPro" id="IPR005268">
    <property type="entry name" value="CHP00725"/>
</dbReference>
<dbReference type="AlphaFoldDB" id="A0A934KCP2"/>
<dbReference type="Proteomes" id="UP000612893">
    <property type="component" value="Unassembled WGS sequence"/>
</dbReference>
<evidence type="ECO:0000313" key="1">
    <source>
        <dbReference type="EMBL" id="MBJ7599993.1"/>
    </source>
</evidence>
<dbReference type="PANTHER" id="PTHR43393:SF3">
    <property type="entry name" value="LYSINE DECARBOXYLASE-LIKE PROTEIN"/>
    <property type="match status" value="1"/>
</dbReference>
<reference evidence="1" key="1">
    <citation type="submission" date="2020-10" db="EMBL/GenBank/DDBJ databases">
        <title>Ca. Dormibacterota MAGs.</title>
        <authorList>
            <person name="Montgomery K."/>
        </authorList>
    </citation>
    <scope>NUCLEOTIDE SEQUENCE [LARGE SCALE GENOMIC DNA]</scope>
    <source>
        <strain evidence="1">SC8812_S17_10</strain>
    </source>
</reference>
<proteinExistence type="predicted"/>
<name>A0A934KCP2_9BACT</name>
<protein>
    <submittedName>
        <fullName evidence="1">TIGR00725 family protein</fullName>
    </submittedName>
</protein>
<dbReference type="Gene3D" id="3.40.50.450">
    <property type="match status" value="1"/>
</dbReference>
<evidence type="ECO:0000313" key="2">
    <source>
        <dbReference type="Proteomes" id="UP000612893"/>
    </source>
</evidence>
<dbReference type="Pfam" id="PF18306">
    <property type="entry name" value="LDcluster4"/>
    <property type="match status" value="1"/>
</dbReference>
<dbReference type="PANTHER" id="PTHR43393">
    <property type="entry name" value="CYTOKININ RIBOSIDE 5'-MONOPHOSPHATE PHOSPHORIBOHYDROLASE"/>
    <property type="match status" value="1"/>
</dbReference>
<accession>A0A934KCP2</accession>
<dbReference type="SUPFAM" id="SSF102405">
    <property type="entry name" value="MCP/YpsA-like"/>
    <property type="match status" value="1"/>
</dbReference>
<gene>
    <name evidence="1" type="ORF">JF922_18185</name>
</gene>
<comment type="caution">
    <text evidence="1">The sequence shown here is derived from an EMBL/GenBank/DDBJ whole genome shotgun (WGS) entry which is preliminary data.</text>
</comment>
<dbReference type="RefSeq" id="WP_338203658.1">
    <property type="nucleotide sequence ID" value="NZ_JAEKNR010000178.1"/>
</dbReference>